<comment type="caution">
    <text evidence="1">The sequence shown here is derived from an EMBL/GenBank/DDBJ whole genome shotgun (WGS) entry which is preliminary data.</text>
</comment>
<dbReference type="Proteomes" id="UP000479756">
    <property type="component" value="Unassembled WGS sequence"/>
</dbReference>
<organism evidence="1 2">
    <name type="scientific">Galbitalea soli</name>
    <dbReference type="NCBI Taxonomy" id="1268042"/>
    <lineage>
        <taxon>Bacteria</taxon>
        <taxon>Bacillati</taxon>
        <taxon>Actinomycetota</taxon>
        <taxon>Actinomycetes</taxon>
        <taxon>Micrococcales</taxon>
        <taxon>Microbacteriaceae</taxon>
        <taxon>Galbitalea</taxon>
    </lineage>
</organism>
<dbReference type="AlphaFoldDB" id="A0A7C9TTC5"/>
<keyword evidence="2" id="KW-1185">Reference proteome</keyword>
<evidence type="ECO:0000313" key="2">
    <source>
        <dbReference type="Proteomes" id="UP000479756"/>
    </source>
</evidence>
<name>A0A7C9TTC5_9MICO</name>
<protein>
    <submittedName>
        <fullName evidence="1">Polymer-forming cytoskeletal protein</fullName>
    </submittedName>
</protein>
<accession>A0A7C9TTC5</accession>
<sequence>MNNGNVVTGGDFECNSDVRVAGSVFAAGNIHLTNNCRIAGDIYAGGTIVMDARPQVLGSVFAAGNVRFQSTAKIGGSVSTNGTFTVIDGLQQEALAANGSVTGTISARVPVPRPLVGPYPSFTVGSLPSSAITWKQWMNRTASANAAPSWSQGLTSNPGCTMAPWSSSVNGSTASIMSDLFVDARPSASSCAGVTLQGMTLSLRGDLTLIVGKFSTASGLNVASGDGATHTLTIKVEGGGSTNKDLAFSAATTIDPKVKVLLQTPGKVIVNGTSSLGASIQAGSFATSGAVNLG</sequence>
<evidence type="ECO:0000313" key="1">
    <source>
        <dbReference type="EMBL" id="NEM92521.1"/>
    </source>
</evidence>
<reference evidence="1 2" key="1">
    <citation type="journal article" date="2014" name="Int. J. Syst. Evol. Microbiol.">
        <title>Description of Galbitalea soli gen. nov., sp. nov., and Frondihabitans sucicola sp. nov.</title>
        <authorList>
            <person name="Kim S.J."/>
            <person name="Lim J.M."/>
            <person name="Ahn J.H."/>
            <person name="Weon H.Y."/>
            <person name="Hamada M."/>
            <person name="Suzuki K."/>
            <person name="Ahn T.Y."/>
            <person name="Kwon S.W."/>
        </authorList>
    </citation>
    <scope>NUCLEOTIDE SEQUENCE [LARGE SCALE GENOMIC DNA]</scope>
    <source>
        <strain evidence="1 2">NBRC 108727</strain>
    </source>
</reference>
<gene>
    <name evidence="1" type="ORF">G3T37_14300</name>
</gene>
<proteinExistence type="predicted"/>
<dbReference type="RefSeq" id="WP_163474574.1">
    <property type="nucleotide sequence ID" value="NZ_JAAGWZ010000005.1"/>
</dbReference>
<dbReference type="EMBL" id="JAAGWZ010000005">
    <property type="protein sequence ID" value="NEM92521.1"/>
    <property type="molecule type" value="Genomic_DNA"/>
</dbReference>